<evidence type="ECO:0008006" key="4">
    <source>
        <dbReference type="Google" id="ProtNLM"/>
    </source>
</evidence>
<sequence length="239" mass="27355">MQMEGWIKLHRKMLENPIVCKDADHLAVWVYLLLKASHGTCPAIFKGEKIMLQPGQLITGRLKIAADLSVNESKVKRILNAFKTDQQIDQQASNKNSLITILNWESYQKSDQQTDQQMTSERPASDQQVTTNKNEKNVKNEKNKTFSPPTADEVTAYCQEMGYKVNPDAFVDFYDSKGWMVGKNKMKDWKAAVRNWNRSQRQESTAKGKATKFSNFQGRKYDIDSLESGLLRANAVRRT</sequence>
<evidence type="ECO:0000256" key="1">
    <source>
        <dbReference type="SAM" id="MobiDB-lite"/>
    </source>
</evidence>
<name>A0A4P6M435_9FIRM</name>
<evidence type="ECO:0000313" key="3">
    <source>
        <dbReference type="Proteomes" id="UP000289794"/>
    </source>
</evidence>
<dbReference type="Proteomes" id="UP000289794">
    <property type="component" value="Chromosome"/>
</dbReference>
<feature type="compositionally biased region" description="Polar residues" evidence="1">
    <location>
        <begin position="110"/>
        <end position="128"/>
    </location>
</feature>
<feature type="region of interest" description="Disordered" evidence="1">
    <location>
        <begin position="110"/>
        <end position="147"/>
    </location>
</feature>
<gene>
    <name evidence="2" type="ORF">PMF13cell1_04494</name>
</gene>
<proteinExistence type="predicted"/>
<protein>
    <recommendedName>
        <fullName evidence="4">Phage replisome organiser N-terminal domain-containing protein</fullName>
    </recommendedName>
</protein>
<dbReference type="RefSeq" id="WP_165392549.1">
    <property type="nucleotide sequence ID" value="NZ_CP035945.1"/>
</dbReference>
<dbReference type="EMBL" id="CP035945">
    <property type="protein sequence ID" value="QBE98925.1"/>
    <property type="molecule type" value="Genomic_DNA"/>
</dbReference>
<dbReference type="KEGG" id="bpro:PMF13cell1_04494"/>
<evidence type="ECO:0000313" key="2">
    <source>
        <dbReference type="EMBL" id="QBE98925.1"/>
    </source>
</evidence>
<reference evidence="2 3" key="1">
    <citation type="submission" date="2019-01" db="EMBL/GenBank/DDBJ databases">
        <title>PMF-metabolizing Aryl O-demethylase.</title>
        <authorList>
            <person name="Kim M."/>
        </authorList>
    </citation>
    <scope>NUCLEOTIDE SEQUENCE [LARGE SCALE GENOMIC DNA]</scope>
    <source>
        <strain evidence="2 3">PMF1</strain>
    </source>
</reference>
<organism evidence="2 3">
    <name type="scientific">Blautia producta</name>
    <dbReference type="NCBI Taxonomy" id="33035"/>
    <lineage>
        <taxon>Bacteria</taxon>
        <taxon>Bacillati</taxon>
        <taxon>Bacillota</taxon>
        <taxon>Clostridia</taxon>
        <taxon>Lachnospirales</taxon>
        <taxon>Lachnospiraceae</taxon>
        <taxon>Blautia</taxon>
    </lineage>
</organism>
<feature type="compositionally biased region" description="Basic and acidic residues" evidence="1">
    <location>
        <begin position="133"/>
        <end position="144"/>
    </location>
</feature>
<dbReference type="AlphaFoldDB" id="A0A4P6M435"/>
<accession>A0A4P6M435</accession>